<dbReference type="Pfam" id="PF01541">
    <property type="entry name" value="GIY-YIG"/>
    <property type="match status" value="1"/>
</dbReference>
<dbReference type="InterPro" id="IPR050190">
    <property type="entry name" value="UPF0213_domain"/>
</dbReference>
<name>A0A2C6LIC3_9FIRM</name>
<dbReference type="EMBL" id="AWQQ01000054">
    <property type="protein sequence ID" value="PHJ38230.1"/>
    <property type="molecule type" value="Genomic_DNA"/>
</dbReference>
<protein>
    <submittedName>
        <fullName evidence="3">Excinuclease ABC subunit C</fullName>
    </submittedName>
</protein>
<dbReference type="SUPFAM" id="SSF82771">
    <property type="entry name" value="GIY-YIG endonuclease"/>
    <property type="match status" value="1"/>
</dbReference>
<dbReference type="InterPro" id="IPR000305">
    <property type="entry name" value="GIY-YIG_endonuc"/>
</dbReference>
<reference evidence="3 4" key="1">
    <citation type="submission" date="2013-09" db="EMBL/GenBank/DDBJ databases">
        <title>Biodegradation of hydrocarbons in the deep terrestrial subsurface : characterization of a microbial consortium composed of two Desulfotomaculum species originating from a deep geological formation.</title>
        <authorList>
            <person name="Aullo T."/>
            <person name="Berlendis S."/>
            <person name="Lascourreges J.-F."/>
            <person name="Dessort D."/>
            <person name="Saint-Laurent S."/>
            <person name="Schraauwers B."/>
            <person name="Mas J."/>
            <person name="Magot M."/>
            <person name="Ranchou-Peyruse A."/>
        </authorList>
    </citation>
    <scope>NUCLEOTIDE SEQUENCE [LARGE SCALE GENOMIC DNA]</scope>
    <source>
        <strain evidence="3 4">Bs107</strain>
    </source>
</reference>
<dbReference type="Gene3D" id="3.40.1440.10">
    <property type="entry name" value="GIY-YIG endonuclease"/>
    <property type="match status" value="1"/>
</dbReference>
<dbReference type="CDD" id="cd10456">
    <property type="entry name" value="GIY-YIG_UPF0213"/>
    <property type="match status" value="1"/>
</dbReference>
<comment type="caution">
    <text evidence="3">The sequence shown here is derived from an EMBL/GenBank/DDBJ whole genome shotgun (WGS) entry which is preliminary data.</text>
</comment>
<gene>
    <name evidence="3" type="ORF">P378_10385</name>
</gene>
<comment type="similarity">
    <text evidence="1">Belongs to the UPF0213 family.</text>
</comment>
<dbReference type="RefSeq" id="WP_420795989.1">
    <property type="nucleotide sequence ID" value="NZ_AWQQ01000054.1"/>
</dbReference>
<accession>A0A2C6LIC3</accession>
<keyword evidence="4" id="KW-1185">Reference proteome</keyword>
<dbReference type="PANTHER" id="PTHR34477:SF1">
    <property type="entry name" value="UPF0213 PROTEIN YHBQ"/>
    <property type="match status" value="1"/>
</dbReference>
<organism evidence="3 4">
    <name type="scientific">Desulforamulus profundi</name>
    <dbReference type="NCBI Taxonomy" id="1383067"/>
    <lineage>
        <taxon>Bacteria</taxon>
        <taxon>Bacillati</taxon>
        <taxon>Bacillota</taxon>
        <taxon>Clostridia</taxon>
        <taxon>Eubacteriales</taxon>
        <taxon>Peptococcaceae</taxon>
        <taxon>Desulforamulus</taxon>
    </lineage>
</organism>
<evidence type="ECO:0000256" key="1">
    <source>
        <dbReference type="ARBA" id="ARBA00007435"/>
    </source>
</evidence>
<dbReference type="PROSITE" id="PS50164">
    <property type="entry name" value="GIY_YIG"/>
    <property type="match status" value="1"/>
</dbReference>
<evidence type="ECO:0000313" key="4">
    <source>
        <dbReference type="Proteomes" id="UP000222564"/>
    </source>
</evidence>
<evidence type="ECO:0000259" key="2">
    <source>
        <dbReference type="PROSITE" id="PS50164"/>
    </source>
</evidence>
<evidence type="ECO:0000313" key="3">
    <source>
        <dbReference type="EMBL" id="PHJ38230.1"/>
    </source>
</evidence>
<dbReference type="PANTHER" id="PTHR34477">
    <property type="entry name" value="UPF0213 PROTEIN YHBQ"/>
    <property type="match status" value="1"/>
</dbReference>
<dbReference type="InterPro" id="IPR035901">
    <property type="entry name" value="GIY-YIG_endonuc_sf"/>
</dbReference>
<feature type="domain" description="GIY-YIG" evidence="2">
    <location>
        <begin position="10"/>
        <end position="85"/>
    </location>
</feature>
<dbReference type="Proteomes" id="UP000222564">
    <property type="component" value="Unassembled WGS sequence"/>
</dbReference>
<dbReference type="AlphaFoldDB" id="A0A2C6LIC3"/>
<sequence length="94" mass="10914">MVESHLNPAHQYVVYMLECSDGCLYTGITNRLERRLEMHRQGKASKFTRGRLPVKLVYMEEGYSKGQALSREKEIKGMHRSGKLLLIENFKPQT</sequence>
<proteinExistence type="inferred from homology"/>